<sequence length="96" mass="11511">MKYNFHPAALTEYSEAVQFYAENEIEIAQNFINAVEDAIFRIIESPKRYPVTDEDIRRCLVRKFPYGILYTIEDEYILIVAVMHCSRKPKYWQDRI</sequence>
<evidence type="ECO:0000313" key="1">
    <source>
        <dbReference type="EMBL" id="MTJ44931.1"/>
    </source>
</evidence>
<protein>
    <submittedName>
        <fullName evidence="1">Type II toxin-antitoxin system RelE/ParE family toxin</fullName>
    </submittedName>
</protein>
<evidence type="ECO:0000313" key="2">
    <source>
        <dbReference type="Proteomes" id="UP001517388"/>
    </source>
</evidence>
<gene>
    <name evidence="1" type="ORF">FJR39_17880</name>
</gene>
<comment type="caution">
    <text evidence="1">The sequence shown here is derived from an EMBL/GenBank/DDBJ whole genome shotgun (WGS) entry which is preliminary data.</text>
</comment>
<reference evidence="2" key="1">
    <citation type="journal article" date="2020" name="Toxins">
        <title>Phylogenomic Analysis of Secondary Metabolism in the Toxic Cyanobacterial Genera Anabaena, Dolichospermum and Aphanizomenon.</title>
        <authorList>
            <person name="Oesterholm J."/>
            <person name="Popin R.V."/>
            <person name="Fewer D.P."/>
            <person name="Sivonen K."/>
        </authorList>
    </citation>
    <scope>NUCLEOTIDE SEQUENCE [LARGE SCALE GENOMIC DNA]</scope>
    <source>
        <strain evidence="2">UHCC 0037</strain>
    </source>
</reference>
<keyword evidence="2" id="KW-1185">Reference proteome</keyword>
<proteinExistence type="predicted"/>
<organism evidence="1 2">
    <name type="scientific">Dolichospermum flos-aquae UHCC 0037</name>
    <dbReference type="NCBI Taxonomy" id="2590026"/>
    <lineage>
        <taxon>Bacteria</taxon>
        <taxon>Bacillati</taxon>
        <taxon>Cyanobacteriota</taxon>
        <taxon>Cyanophyceae</taxon>
        <taxon>Nostocales</taxon>
        <taxon>Aphanizomenonaceae</taxon>
        <taxon>Dolichospermum</taxon>
    </lineage>
</organism>
<name>A0ACC7SA99_DOLFA</name>
<accession>A0ACC7SA99</accession>
<dbReference type="Proteomes" id="UP001517388">
    <property type="component" value="Unassembled WGS sequence"/>
</dbReference>
<dbReference type="EMBL" id="VILF01000004">
    <property type="protein sequence ID" value="MTJ44931.1"/>
    <property type="molecule type" value="Genomic_DNA"/>
</dbReference>